<dbReference type="InterPro" id="IPR043519">
    <property type="entry name" value="NT_sf"/>
</dbReference>
<reference evidence="2" key="1">
    <citation type="journal article" date="2014" name="Int. J. Syst. Evol. Microbiol.">
        <title>Complete genome sequence of Corynebacterium casei LMG S-19264T (=DSM 44701T), isolated from a smear-ripened cheese.</title>
        <authorList>
            <consortium name="US DOE Joint Genome Institute (JGI-PGF)"/>
            <person name="Walter F."/>
            <person name="Albersmeier A."/>
            <person name="Kalinowski J."/>
            <person name="Ruckert C."/>
        </authorList>
    </citation>
    <scope>NUCLEOTIDE SEQUENCE</scope>
    <source>
        <strain evidence="2">JCM 18487</strain>
    </source>
</reference>
<feature type="domain" description="Polymerase beta nucleotidyltransferase" evidence="1">
    <location>
        <begin position="21"/>
        <end position="102"/>
    </location>
</feature>
<keyword evidence="3" id="KW-1185">Reference proteome</keyword>
<name>A0A917K186_9BACL</name>
<gene>
    <name evidence="2" type="ORF">GCM10010885_03110</name>
</gene>
<dbReference type="RefSeq" id="WP_229776221.1">
    <property type="nucleotide sequence ID" value="NZ_BMOY01000003.1"/>
</dbReference>
<reference evidence="2" key="2">
    <citation type="submission" date="2020-09" db="EMBL/GenBank/DDBJ databases">
        <authorList>
            <person name="Sun Q."/>
            <person name="Ohkuma M."/>
        </authorList>
    </citation>
    <scope>NUCLEOTIDE SEQUENCE</scope>
    <source>
        <strain evidence="2">JCM 18487</strain>
    </source>
</reference>
<dbReference type="PANTHER" id="PTHR43852">
    <property type="entry name" value="NUCLEOTIDYLTRANSFERASE"/>
    <property type="match status" value="1"/>
</dbReference>
<evidence type="ECO:0000259" key="1">
    <source>
        <dbReference type="Pfam" id="PF18765"/>
    </source>
</evidence>
<evidence type="ECO:0000313" key="3">
    <source>
        <dbReference type="Proteomes" id="UP000637695"/>
    </source>
</evidence>
<organism evidence="2 3">
    <name type="scientific">Alicyclobacillus cellulosilyticus</name>
    <dbReference type="NCBI Taxonomy" id="1003997"/>
    <lineage>
        <taxon>Bacteria</taxon>
        <taxon>Bacillati</taxon>
        <taxon>Bacillota</taxon>
        <taxon>Bacilli</taxon>
        <taxon>Bacillales</taxon>
        <taxon>Alicyclobacillaceae</taxon>
        <taxon>Alicyclobacillus</taxon>
    </lineage>
</organism>
<comment type="caution">
    <text evidence="2">The sequence shown here is derived from an EMBL/GenBank/DDBJ whole genome shotgun (WGS) entry which is preliminary data.</text>
</comment>
<dbReference type="CDD" id="cd05403">
    <property type="entry name" value="NT_KNTase_like"/>
    <property type="match status" value="1"/>
</dbReference>
<evidence type="ECO:0000313" key="2">
    <source>
        <dbReference type="EMBL" id="GGI96858.1"/>
    </source>
</evidence>
<proteinExistence type="predicted"/>
<dbReference type="Pfam" id="PF18765">
    <property type="entry name" value="Polbeta"/>
    <property type="match status" value="1"/>
</dbReference>
<protein>
    <recommendedName>
        <fullName evidence="1">Polymerase beta nucleotidyltransferase domain-containing protein</fullName>
    </recommendedName>
</protein>
<dbReference type="NCBIfam" id="NF047752">
    <property type="entry name" value="MntA_antitoxin"/>
    <property type="match status" value="1"/>
</dbReference>
<dbReference type="Proteomes" id="UP000637695">
    <property type="component" value="Unassembled WGS sequence"/>
</dbReference>
<dbReference type="InterPro" id="IPR052930">
    <property type="entry name" value="TA_antitoxin_MntA"/>
</dbReference>
<dbReference type="InterPro" id="IPR041633">
    <property type="entry name" value="Polbeta"/>
</dbReference>
<dbReference type="SUPFAM" id="SSF81301">
    <property type="entry name" value="Nucleotidyltransferase"/>
    <property type="match status" value="1"/>
</dbReference>
<accession>A0A917K186</accession>
<sequence length="137" mass="15526">MNEQTPLPERLPEAVSHLVRAVDPVVIYLFGSAAANRLRQDSDVDIAFLPETPVLRTTSFWIAQEMADILQRDVDLVNLQDATTVMQAEVVAKGIRLYERDPNLRAAFEMRALKAYALLNEERQCILEAIRKRGSVF</sequence>
<dbReference type="PANTHER" id="PTHR43852:SF2">
    <property type="entry name" value="PROTEIN ADENYLYLTRANSFERASE MNTA"/>
    <property type="match status" value="1"/>
</dbReference>
<dbReference type="AlphaFoldDB" id="A0A917K186"/>
<dbReference type="EMBL" id="BMOY01000003">
    <property type="protein sequence ID" value="GGI96858.1"/>
    <property type="molecule type" value="Genomic_DNA"/>
</dbReference>
<dbReference type="Gene3D" id="3.30.460.10">
    <property type="entry name" value="Beta Polymerase, domain 2"/>
    <property type="match status" value="1"/>
</dbReference>